<dbReference type="GeneID" id="55564375"/>
<dbReference type="Pfam" id="PF19890">
    <property type="entry name" value="DUF6363"/>
    <property type="match status" value="1"/>
</dbReference>
<dbReference type="GO" id="GO:0016042">
    <property type="term" value="P:lipid catabolic process"/>
    <property type="evidence" value="ECO:0007669"/>
    <property type="project" value="UniProtKB-UniRule"/>
</dbReference>
<dbReference type="OMA" id="FEGGAMR"/>
<evidence type="ECO:0000313" key="7">
    <source>
        <dbReference type="Proteomes" id="UP000553981"/>
    </source>
</evidence>
<name>A0A2X2YKG7_9ACTO</name>
<dbReference type="Proteomes" id="UP000553981">
    <property type="component" value="Unassembled WGS sequence"/>
</dbReference>
<dbReference type="Proteomes" id="UP000250245">
    <property type="component" value="Unassembled WGS sequence"/>
</dbReference>
<feature type="active site" description="Proton acceptor" evidence="2">
    <location>
        <position position="171"/>
    </location>
</feature>
<dbReference type="CDD" id="cd07208">
    <property type="entry name" value="Pat_hypo_Ecoli_yjju_like"/>
    <property type="match status" value="1"/>
</dbReference>
<dbReference type="Pfam" id="PF01734">
    <property type="entry name" value="Patatin"/>
    <property type="match status" value="1"/>
</dbReference>
<feature type="active site" description="Nucleophile" evidence="2">
    <location>
        <position position="46"/>
    </location>
</feature>
<feature type="domain" description="PNPLA" evidence="3">
    <location>
        <begin position="13"/>
        <end position="186"/>
    </location>
</feature>
<evidence type="ECO:0000313" key="4">
    <source>
        <dbReference type="EMBL" id="NMW86705.1"/>
    </source>
</evidence>
<keyword evidence="2" id="KW-0378">Hydrolase</keyword>
<dbReference type="InterPro" id="IPR045943">
    <property type="entry name" value="DUF6363"/>
</dbReference>
<dbReference type="RefSeq" id="WP_004008211.1">
    <property type="nucleotide sequence ID" value="NZ_CAMYEK010000017.1"/>
</dbReference>
<dbReference type="EMBL" id="JABCUI010000001">
    <property type="protein sequence ID" value="NMW86705.1"/>
    <property type="molecule type" value="Genomic_DNA"/>
</dbReference>
<dbReference type="SUPFAM" id="SSF52151">
    <property type="entry name" value="FabD/lysophospholipase-like"/>
    <property type="match status" value="1"/>
</dbReference>
<evidence type="ECO:0000313" key="5">
    <source>
        <dbReference type="EMBL" id="SQB64147.1"/>
    </source>
</evidence>
<dbReference type="InterPro" id="IPR002641">
    <property type="entry name" value="PNPLA_dom"/>
</dbReference>
<feature type="short sequence motif" description="GXSXG" evidence="2">
    <location>
        <begin position="44"/>
        <end position="48"/>
    </location>
</feature>
<gene>
    <name evidence="4" type="ORF">HHJ67_02905</name>
    <name evidence="5" type="ORF">NCTC11820_00478</name>
</gene>
<feature type="short sequence motif" description="DGA/G" evidence="2">
    <location>
        <begin position="171"/>
        <end position="173"/>
    </location>
</feature>
<keyword evidence="2" id="KW-0442">Lipid degradation</keyword>
<evidence type="ECO:0000259" key="3">
    <source>
        <dbReference type="PROSITE" id="PS51635"/>
    </source>
</evidence>
<dbReference type="PROSITE" id="PS51635">
    <property type="entry name" value="PNPLA"/>
    <property type="match status" value="1"/>
</dbReference>
<dbReference type="InterPro" id="IPR037483">
    <property type="entry name" value="YjjU-like"/>
</dbReference>
<comment type="caution">
    <text evidence="2">Lacks conserved residue(s) required for the propagation of feature annotation.</text>
</comment>
<sequence length="295" mass="32895">MQRFENNVFDTALLFEGGAMRGSYSGGAVNALLEAEVYVDYVAGISAGATCLVNYLARLPQRSRRCFVDVSTDPAFGGWKTAIKGKGIFDTHHMYYDMTEPGGMLELDYERFAANPALWRVGVYNAERGENVYFCADQVDTEQKLTHVCKASGSMPIATPVTYIAGEACMDGAIGPSGGIPLDVAQADGYEKFLVILTRPRDYVKENRLPDWIYRSLLARYPRAAQALVDRPANYNRTRAELERLEAEGKAYVFYPEHMGVANFEDNPAKLEENFAAGYEQMQRELPKVKEFLGL</sequence>
<reference evidence="4 7" key="2">
    <citation type="submission" date="2020-04" db="EMBL/GenBank/DDBJ databases">
        <title>Antimicrobial susceptibility and clonality of vaginal-derived multi-drug resistant Mobiluncus isolates in China.</title>
        <authorList>
            <person name="Zhang X."/>
        </authorList>
    </citation>
    <scope>NUCLEOTIDE SEQUENCE [LARGE SCALE GENOMIC DNA]</scope>
    <source>
        <strain evidence="4 7">19</strain>
    </source>
</reference>
<evidence type="ECO:0000256" key="1">
    <source>
        <dbReference type="ARBA" id="ARBA00023098"/>
    </source>
</evidence>
<evidence type="ECO:0000313" key="6">
    <source>
        <dbReference type="Proteomes" id="UP000250245"/>
    </source>
</evidence>
<dbReference type="Gene3D" id="3.40.1090.10">
    <property type="entry name" value="Cytosolic phospholipase A2 catalytic domain"/>
    <property type="match status" value="1"/>
</dbReference>
<dbReference type="AlphaFoldDB" id="A0A2X2YKG7"/>
<proteinExistence type="predicted"/>
<accession>A0A2X2YKG7</accession>
<organism evidence="5 6">
    <name type="scientific">Mobiluncus curtisii</name>
    <dbReference type="NCBI Taxonomy" id="2051"/>
    <lineage>
        <taxon>Bacteria</taxon>
        <taxon>Bacillati</taxon>
        <taxon>Actinomycetota</taxon>
        <taxon>Actinomycetes</taxon>
        <taxon>Actinomycetales</taxon>
        <taxon>Actinomycetaceae</taxon>
        <taxon>Mobiluncus</taxon>
    </lineage>
</organism>
<dbReference type="GO" id="GO:0016787">
    <property type="term" value="F:hydrolase activity"/>
    <property type="evidence" value="ECO:0007669"/>
    <property type="project" value="UniProtKB-UniRule"/>
</dbReference>
<keyword evidence="1 2" id="KW-0443">Lipid metabolism</keyword>
<reference evidence="5 6" key="1">
    <citation type="submission" date="2018-06" db="EMBL/GenBank/DDBJ databases">
        <authorList>
            <consortium name="Pathogen Informatics"/>
            <person name="Doyle S."/>
        </authorList>
    </citation>
    <scope>NUCLEOTIDE SEQUENCE [LARGE SCALE GENOMIC DNA]</scope>
    <source>
        <strain evidence="5 6">NCTC11820</strain>
    </source>
</reference>
<dbReference type="EMBL" id="UASJ01000001">
    <property type="protein sequence ID" value="SQB64147.1"/>
    <property type="molecule type" value="Genomic_DNA"/>
</dbReference>
<dbReference type="InterPro" id="IPR016035">
    <property type="entry name" value="Acyl_Trfase/lysoPLipase"/>
</dbReference>
<protein>
    <submittedName>
        <fullName evidence="4">Patatin family protein</fullName>
    </submittedName>
    <submittedName>
        <fullName evidence="5">Patatin-like phospholipase</fullName>
    </submittedName>
</protein>
<evidence type="ECO:0000256" key="2">
    <source>
        <dbReference type="PROSITE-ProRule" id="PRU01161"/>
    </source>
</evidence>